<feature type="domain" description="RING-type" evidence="10">
    <location>
        <begin position="88"/>
        <end position="136"/>
    </location>
</feature>
<evidence type="ECO:0000259" key="10">
    <source>
        <dbReference type="PROSITE" id="PS50089"/>
    </source>
</evidence>
<feature type="region of interest" description="Disordered" evidence="7">
    <location>
        <begin position="848"/>
        <end position="872"/>
    </location>
</feature>
<dbReference type="PROSITE" id="PS50089">
    <property type="entry name" value="ZF_RING_2"/>
    <property type="match status" value="1"/>
</dbReference>
<feature type="domain" description="PHD-type" evidence="9">
    <location>
        <begin position="934"/>
        <end position="983"/>
    </location>
</feature>
<dbReference type="PROSITE" id="PS01359">
    <property type="entry name" value="ZF_PHD_1"/>
    <property type="match status" value="1"/>
</dbReference>
<feature type="domain" description="Bromo" evidence="8">
    <location>
        <begin position="1036"/>
        <end position="1089"/>
    </location>
</feature>
<dbReference type="InterPro" id="IPR001487">
    <property type="entry name" value="Bromodomain"/>
</dbReference>
<dbReference type="InterPro" id="IPR000315">
    <property type="entry name" value="Znf_B-box"/>
</dbReference>
<dbReference type="SUPFAM" id="SSF47370">
    <property type="entry name" value="Bromodomain"/>
    <property type="match status" value="1"/>
</dbReference>
<feature type="compositionally biased region" description="Pro residues" evidence="7">
    <location>
        <begin position="485"/>
        <end position="496"/>
    </location>
</feature>
<dbReference type="InterPro" id="IPR019786">
    <property type="entry name" value="Zinc_finger_PHD-type_CS"/>
</dbReference>
<dbReference type="PROSITE" id="PS50014">
    <property type="entry name" value="BROMODOMAIN_2"/>
    <property type="match status" value="1"/>
</dbReference>
<dbReference type="InterPro" id="IPR047153">
    <property type="entry name" value="TRIM45/56/19-like"/>
</dbReference>
<dbReference type="GeneID" id="119639642"/>
<evidence type="ECO:0000259" key="11">
    <source>
        <dbReference type="PROSITE" id="PS50119"/>
    </source>
</evidence>
<gene>
    <name evidence="13" type="primary">LOC119639642</name>
</gene>
<dbReference type="InterPro" id="IPR001965">
    <property type="entry name" value="Znf_PHD"/>
</dbReference>
<dbReference type="RefSeq" id="XP_037893092.1">
    <property type="nucleotide sequence ID" value="XM_038037164.1"/>
</dbReference>
<keyword evidence="4 6" id="KW-0103">Bromodomain</keyword>
<dbReference type="SUPFAM" id="SSF57903">
    <property type="entry name" value="FYVE/PHD zinc finger"/>
    <property type="match status" value="1"/>
</dbReference>
<proteinExistence type="predicted"/>
<feature type="region of interest" description="Disordered" evidence="7">
    <location>
        <begin position="728"/>
        <end position="747"/>
    </location>
</feature>
<keyword evidence="1" id="KW-0479">Metal-binding</keyword>
<evidence type="ECO:0000256" key="4">
    <source>
        <dbReference type="ARBA" id="ARBA00023117"/>
    </source>
</evidence>
<reference evidence="13" key="1">
    <citation type="submission" date="2025-08" db="UniProtKB">
        <authorList>
            <consortium name="RefSeq"/>
        </authorList>
    </citation>
    <scope>IDENTIFICATION</scope>
    <source>
        <tissue evidence="13">Whole body pupa</tissue>
    </source>
</reference>
<evidence type="ECO:0000256" key="5">
    <source>
        <dbReference type="PROSITE-ProRule" id="PRU00024"/>
    </source>
</evidence>
<keyword evidence="3" id="KW-0862">Zinc</keyword>
<dbReference type="SUPFAM" id="SSF57850">
    <property type="entry name" value="RING/U-box"/>
    <property type="match status" value="1"/>
</dbReference>
<feature type="region of interest" description="Disordered" evidence="7">
    <location>
        <begin position="690"/>
        <end position="722"/>
    </location>
</feature>
<dbReference type="FunFam" id="3.30.40.10:FF:000697">
    <property type="entry name" value="Bonus, isoform C"/>
    <property type="match status" value="1"/>
</dbReference>
<evidence type="ECO:0000256" key="2">
    <source>
        <dbReference type="ARBA" id="ARBA00022771"/>
    </source>
</evidence>
<dbReference type="GO" id="GO:0008270">
    <property type="term" value="F:zinc ion binding"/>
    <property type="evidence" value="ECO:0007669"/>
    <property type="project" value="UniProtKB-KW"/>
</dbReference>
<evidence type="ECO:0000259" key="8">
    <source>
        <dbReference type="PROSITE" id="PS50014"/>
    </source>
</evidence>
<evidence type="ECO:0000256" key="6">
    <source>
        <dbReference type="PROSITE-ProRule" id="PRU00035"/>
    </source>
</evidence>
<feature type="compositionally biased region" description="Low complexity" evidence="7">
    <location>
        <begin position="771"/>
        <end position="793"/>
    </location>
</feature>
<dbReference type="PROSITE" id="PS50016">
    <property type="entry name" value="ZF_PHD_2"/>
    <property type="match status" value="1"/>
</dbReference>
<feature type="compositionally biased region" description="Polar residues" evidence="7">
    <location>
        <begin position="904"/>
        <end position="921"/>
    </location>
</feature>
<keyword evidence="2 5" id="KW-0863">Zinc-finger</keyword>
<dbReference type="InterPro" id="IPR013083">
    <property type="entry name" value="Znf_RING/FYVE/PHD"/>
</dbReference>
<dbReference type="Pfam" id="PF00439">
    <property type="entry name" value="Bromodomain"/>
    <property type="match status" value="1"/>
</dbReference>
<keyword evidence="12" id="KW-1185">Reference proteome</keyword>
<dbReference type="PROSITE" id="PS50119">
    <property type="entry name" value="ZF_BBOX"/>
    <property type="match status" value="2"/>
</dbReference>
<dbReference type="CDD" id="cd05502">
    <property type="entry name" value="Bromo_tif1_like"/>
    <property type="match status" value="1"/>
</dbReference>
<feature type="compositionally biased region" description="Polar residues" evidence="7">
    <location>
        <begin position="574"/>
        <end position="583"/>
    </location>
</feature>
<feature type="region of interest" description="Disordered" evidence="7">
    <location>
        <begin position="28"/>
        <end position="80"/>
    </location>
</feature>
<dbReference type="Proteomes" id="UP000092443">
    <property type="component" value="Unplaced"/>
</dbReference>
<dbReference type="Pfam" id="PF00643">
    <property type="entry name" value="zf-B_box"/>
    <property type="match status" value="2"/>
</dbReference>
<dbReference type="Pfam" id="PF00628">
    <property type="entry name" value="PHD"/>
    <property type="match status" value="1"/>
</dbReference>
<name>A0A9C5ZAR6_9MUSC</name>
<feature type="compositionally biased region" description="Pro residues" evidence="7">
    <location>
        <begin position="451"/>
        <end position="476"/>
    </location>
</feature>
<dbReference type="SUPFAM" id="SSF57845">
    <property type="entry name" value="B-box zinc-binding domain"/>
    <property type="match status" value="1"/>
</dbReference>
<feature type="domain" description="B box-type" evidence="11">
    <location>
        <begin position="176"/>
        <end position="223"/>
    </location>
</feature>
<dbReference type="SMART" id="SM00249">
    <property type="entry name" value="PHD"/>
    <property type="match status" value="1"/>
</dbReference>
<feature type="compositionally biased region" description="Low complexity" evidence="7">
    <location>
        <begin position="503"/>
        <end position="518"/>
    </location>
</feature>
<dbReference type="InterPro" id="IPR011011">
    <property type="entry name" value="Znf_FYVE_PHD"/>
</dbReference>
<dbReference type="InterPro" id="IPR001841">
    <property type="entry name" value="Znf_RING"/>
</dbReference>
<dbReference type="SMART" id="SM00502">
    <property type="entry name" value="BBC"/>
    <property type="match status" value="1"/>
</dbReference>
<feature type="compositionally biased region" description="Basic and acidic residues" evidence="7">
    <location>
        <begin position="863"/>
        <end position="872"/>
    </location>
</feature>
<dbReference type="PANTHER" id="PTHR25462">
    <property type="entry name" value="BONUS, ISOFORM C-RELATED"/>
    <property type="match status" value="1"/>
</dbReference>
<dbReference type="Gene3D" id="1.20.920.10">
    <property type="entry name" value="Bromodomain-like"/>
    <property type="match status" value="1"/>
</dbReference>
<dbReference type="InterPro" id="IPR003649">
    <property type="entry name" value="Bbox_C"/>
</dbReference>
<evidence type="ECO:0000256" key="1">
    <source>
        <dbReference type="ARBA" id="ARBA00022723"/>
    </source>
</evidence>
<evidence type="ECO:0000259" key="9">
    <source>
        <dbReference type="PROSITE" id="PS50016"/>
    </source>
</evidence>
<dbReference type="KEGG" id="gfs:119639642"/>
<feature type="compositionally biased region" description="Polar residues" evidence="7">
    <location>
        <begin position="729"/>
        <end position="742"/>
    </location>
</feature>
<dbReference type="AlphaFoldDB" id="A0A9C5ZAR6"/>
<protein>
    <submittedName>
        <fullName evidence="13">Transcription intermediary factor 1-alpha isoform X1</fullName>
    </submittedName>
</protein>
<dbReference type="PRINTS" id="PR00503">
    <property type="entry name" value="BROMODOMAIN"/>
</dbReference>
<accession>A0A9C5ZAR6</accession>
<dbReference type="Gene3D" id="3.30.40.10">
    <property type="entry name" value="Zinc/RING finger domain, C3HC4 (zinc finger)"/>
    <property type="match status" value="2"/>
</dbReference>
<dbReference type="Gene3D" id="4.10.830.40">
    <property type="match status" value="1"/>
</dbReference>
<dbReference type="Gene3D" id="3.30.160.60">
    <property type="entry name" value="Classic Zinc Finger"/>
    <property type="match status" value="1"/>
</dbReference>
<organism evidence="12 13">
    <name type="scientific">Glossina fuscipes</name>
    <dbReference type="NCBI Taxonomy" id="7396"/>
    <lineage>
        <taxon>Eukaryota</taxon>
        <taxon>Metazoa</taxon>
        <taxon>Ecdysozoa</taxon>
        <taxon>Arthropoda</taxon>
        <taxon>Hexapoda</taxon>
        <taxon>Insecta</taxon>
        <taxon>Pterygota</taxon>
        <taxon>Neoptera</taxon>
        <taxon>Endopterygota</taxon>
        <taxon>Diptera</taxon>
        <taxon>Brachycera</taxon>
        <taxon>Muscomorpha</taxon>
        <taxon>Hippoboscoidea</taxon>
        <taxon>Glossinidae</taxon>
        <taxon>Glossina</taxon>
    </lineage>
</organism>
<feature type="compositionally biased region" description="Low complexity" evidence="7">
    <location>
        <begin position="1167"/>
        <end position="1185"/>
    </location>
</feature>
<feature type="compositionally biased region" description="Low complexity" evidence="7">
    <location>
        <begin position="41"/>
        <end position="61"/>
    </location>
</feature>
<dbReference type="SMART" id="SM00297">
    <property type="entry name" value="BROMO"/>
    <property type="match status" value="1"/>
</dbReference>
<sequence>MELEELENLSKNDFLPLIPLIKQEQLDSVQTDMDTREHMPSTATTSADPASTSSSSSSSIANPCDSAEKRSESTSTSSNNPKATMLKCVWCSQTLGINDRPKLLECLHIACAQCVHNKFVELDRTMPPLIHCPICNMASQNELIIDNQFLIEQCTAAGEMSADGSSCTEGTKTSASASIQCSSCSDNAIATSWCVDCSEYICDSCVQAHQRLKITKDHTIKPKEEANNEQLPGTAGVDKLHMCHLHPQEKYSLYCETCEKLTCRDCQLSDHRDHKYKFAHEIATETRQSLSTLLSEINYKRFLLSTATQVIDDRQKMIGDKKTELIKEVTAMVVKITNTVNMRGKQLIMRLNEVCDSKLKVLIEKKDHLQLLADHTDHCIEFMGNALEKGSDYAILSSKKSLVNQLQKLKCQRADIPNPEIPVRIQIQMNQIPELQKVISQLGTIVVDGKPYPPAPCTNPPPRQQPSPNMAPPLRPGPGAMPVGISPPGPPGPPGGFGPQNGPPLYNSPSPQQQQQQFNNMQMNRSYAGEGPGKVRYGGMPPVGMQRQGQPHVSSSTHPQNMDISLRGLLNNQAAQSPNQPMSFNGPPNYPGPQGAPSPHQQMCAQMRPHFMGGPPGQQHPSFPPGGPNNPNFINNSVAAAAAARFPNYQRMSSHAQQQAAVAAMASSGGSQIPSPGAMQRPQMMGNPMQNSMGFHTSQPNYNAGHPQTSPHGLGGPASAPMAKWHIPQSAQSNSCSQQGHNLMQFPNGRQTENFKISLKSLNTLKNTTPPSTGSSSTSSSGHGMPGGSSSSSGGHGSVMGISGGGGSGGGSGGGGGGLSVSGGNSAGNSLLNAASLGLGPAVSILPNVTSTNPKTPSPSTHENSKDFTEPIDKVRDDSINDLMATIAKLDSNGVQVLPEGRTKTTSPQVHSSTDLSNTQEVHNKTTEKDDPNEDWCAVCLDGGELMCCDKCPKVFHQNCHIPAISSLPDESESWQCLLCVNLKELANNVDNMQKNPGELSRLELQILQRICLELYCQYEQSLQFREPESPTNTAYYEIICNPMSLDVIRTRLDPSSPNHYKDIASFISDVRLIFRNTYLFYQEDSKTYTNAKYLESFFEEQLTKWLPNYVKNKNINHNSSAILNNNSNAMQLSNGNSGGGASTSASPAPGAPSPSLMENGGRKSTGSAGALSINSNSNSSSHHSNGGGGSTSAGGLIRLDDNNDDGCISSKRLRLAE</sequence>
<dbReference type="GO" id="GO:0061630">
    <property type="term" value="F:ubiquitin protein ligase activity"/>
    <property type="evidence" value="ECO:0007669"/>
    <property type="project" value="TreeGrafter"/>
</dbReference>
<evidence type="ECO:0000256" key="7">
    <source>
        <dbReference type="SAM" id="MobiDB-lite"/>
    </source>
</evidence>
<feature type="region of interest" description="Disordered" evidence="7">
    <location>
        <begin position="450"/>
        <end position="518"/>
    </location>
</feature>
<dbReference type="PANTHER" id="PTHR25462:SF304">
    <property type="entry name" value="BONUS, ISOFORM C"/>
    <property type="match status" value="1"/>
</dbReference>
<dbReference type="InterPro" id="IPR036427">
    <property type="entry name" value="Bromodomain-like_sf"/>
</dbReference>
<dbReference type="SMART" id="SM00184">
    <property type="entry name" value="RING"/>
    <property type="match status" value="2"/>
</dbReference>
<feature type="compositionally biased region" description="Polar residues" evidence="7">
    <location>
        <begin position="690"/>
        <end position="711"/>
    </location>
</feature>
<feature type="region of interest" description="Disordered" evidence="7">
    <location>
        <begin position="764"/>
        <end position="817"/>
    </location>
</feature>
<feature type="region of interest" description="Disordered" evidence="7">
    <location>
        <begin position="896"/>
        <end position="930"/>
    </location>
</feature>
<evidence type="ECO:0000256" key="3">
    <source>
        <dbReference type="ARBA" id="ARBA00022833"/>
    </source>
</evidence>
<dbReference type="CDD" id="cd19805">
    <property type="entry name" value="Bbox1_TIF1"/>
    <property type="match status" value="1"/>
</dbReference>
<feature type="compositionally biased region" description="Low complexity" evidence="7">
    <location>
        <begin position="848"/>
        <end position="861"/>
    </location>
</feature>
<feature type="domain" description="B box-type" evidence="11">
    <location>
        <begin position="238"/>
        <end position="285"/>
    </location>
</feature>
<feature type="region of interest" description="Disordered" evidence="7">
    <location>
        <begin position="574"/>
        <end position="601"/>
    </location>
</feature>
<evidence type="ECO:0000313" key="13">
    <source>
        <dbReference type="RefSeq" id="XP_037893092.1"/>
    </source>
</evidence>
<dbReference type="InterPro" id="IPR019787">
    <property type="entry name" value="Znf_PHD-finger"/>
</dbReference>
<feature type="compositionally biased region" description="Gly residues" evidence="7">
    <location>
        <begin position="794"/>
        <end position="817"/>
    </location>
</feature>
<dbReference type="SMART" id="SM00336">
    <property type="entry name" value="BBOX"/>
    <property type="match status" value="2"/>
</dbReference>
<dbReference type="CDD" id="cd19775">
    <property type="entry name" value="Bbox2_TIF1_C-VI"/>
    <property type="match status" value="1"/>
</dbReference>
<feature type="region of interest" description="Disordered" evidence="7">
    <location>
        <begin position="1128"/>
        <end position="1218"/>
    </location>
</feature>
<evidence type="ECO:0000313" key="12">
    <source>
        <dbReference type="Proteomes" id="UP000092443"/>
    </source>
</evidence>
<dbReference type="CDD" id="cd15541">
    <property type="entry name" value="PHD_TIF1_like"/>
    <property type="match status" value="1"/>
</dbReference>